<dbReference type="InterPro" id="IPR013083">
    <property type="entry name" value="Znf_RING/FYVE/PHD"/>
</dbReference>
<evidence type="ECO:0000256" key="5">
    <source>
        <dbReference type="SAM" id="MobiDB-lite"/>
    </source>
</evidence>
<dbReference type="PANTHER" id="PTHR22870:SF419">
    <property type="entry name" value="GTPASE BINDING PROTEIN, PUTATIVE-RELATED"/>
    <property type="match status" value="1"/>
</dbReference>
<dbReference type="SMART" id="SM00064">
    <property type="entry name" value="FYVE"/>
    <property type="match status" value="1"/>
</dbReference>
<dbReference type="Pfam" id="PF00415">
    <property type="entry name" value="RCC1"/>
    <property type="match status" value="6"/>
</dbReference>
<dbReference type="PROSITE" id="PS00626">
    <property type="entry name" value="RCC1_2"/>
    <property type="match status" value="3"/>
</dbReference>
<dbReference type="SUPFAM" id="SSF50729">
    <property type="entry name" value="PH domain-like"/>
    <property type="match status" value="1"/>
</dbReference>
<reference evidence="7" key="1">
    <citation type="journal article" date="2016" name="Nat. Genet.">
        <title>A high-quality carrot genome assembly provides new insights into carotenoid accumulation and asterid genome evolution.</title>
        <authorList>
            <person name="Iorizzo M."/>
            <person name="Ellison S."/>
            <person name="Senalik D."/>
            <person name="Zeng P."/>
            <person name="Satapoomin P."/>
            <person name="Huang J."/>
            <person name="Bowman M."/>
            <person name="Iovene M."/>
            <person name="Sanseverino W."/>
            <person name="Cavagnaro P."/>
            <person name="Yildiz M."/>
            <person name="Macko-Podgorni A."/>
            <person name="Moranska E."/>
            <person name="Grzebelus E."/>
            <person name="Grzebelus D."/>
            <person name="Ashrafi H."/>
            <person name="Zheng Z."/>
            <person name="Cheng S."/>
            <person name="Spooner D."/>
            <person name="Van Deynze A."/>
            <person name="Simon P."/>
        </authorList>
    </citation>
    <scope>NUCLEOTIDE SEQUENCE</scope>
    <source>
        <tissue evidence="7">Leaf</tissue>
    </source>
</reference>
<dbReference type="InterPro" id="IPR009091">
    <property type="entry name" value="RCC1/BLIP-II"/>
</dbReference>
<keyword evidence="2" id="KW-0677">Repeat</keyword>
<dbReference type="FunFam" id="2.130.10.30:FF:000028">
    <property type="entry name" value="PH, RCC1 and FYVE domains-containing protein 1"/>
    <property type="match status" value="1"/>
</dbReference>
<dbReference type="Gene3D" id="2.130.10.30">
    <property type="entry name" value="Regulator of chromosome condensation 1/beta-lactamase-inhibitor protein II"/>
    <property type="match status" value="2"/>
</dbReference>
<dbReference type="CDD" id="cd00065">
    <property type="entry name" value="FYVE_like_SF"/>
    <property type="match status" value="1"/>
</dbReference>
<keyword evidence="1" id="KW-0479">Metal-binding</keyword>
<dbReference type="SUPFAM" id="SSF50985">
    <property type="entry name" value="RCC1/BLIP-II"/>
    <property type="match status" value="1"/>
</dbReference>
<dbReference type="InterPro" id="IPR011993">
    <property type="entry name" value="PH-like_dom_sf"/>
</dbReference>
<dbReference type="InterPro" id="IPR000306">
    <property type="entry name" value="Znf_FYVE"/>
</dbReference>
<dbReference type="Gene3D" id="3.30.40.10">
    <property type="entry name" value="Zinc/RING finger domain, C3HC4 (zinc finger)"/>
    <property type="match status" value="1"/>
</dbReference>
<gene>
    <name evidence="7" type="ORF">DCAR_0624721</name>
</gene>
<feature type="compositionally biased region" description="Low complexity" evidence="5">
    <location>
        <begin position="101"/>
        <end position="110"/>
    </location>
</feature>
<dbReference type="InterPro" id="IPR051210">
    <property type="entry name" value="Ub_ligase/GEF_domain"/>
</dbReference>
<proteinExistence type="predicted"/>
<feature type="region of interest" description="Disordered" evidence="5">
    <location>
        <begin position="172"/>
        <end position="210"/>
    </location>
</feature>
<reference evidence="7" key="2">
    <citation type="submission" date="2022-03" db="EMBL/GenBank/DDBJ databases">
        <title>Draft title - Genomic analysis of global carrot germplasm unveils the trajectory of domestication and the origin of high carotenoid orange carrot.</title>
        <authorList>
            <person name="Iorizzo M."/>
            <person name="Ellison S."/>
            <person name="Senalik D."/>
            <person name="Macko-Podgorni A."/>
            <person name="Grzebelus D."/>
            <person name="Bostan H."/>
            <person name="Rolling W."/>
            <person name="Curaba J."/>
            <person name="Simon P."/>
        </authorList>
    </citation>
    <scope>NUCLEOTIDE SEQUENCE</scope>
    <source>
        <tissue evidence="7">Leaf</tissue>
    </source>
</reference>
<feature type="compositionally biased region" description="Polar residues" evidence="5">
    <location>
        <begin position="178"/>
        <end position="192"/>
    </location>
</feature>
<dbReference type="Proteomes" id="UP000077755">
    <property type="component" value="Chromosome 6"/>
</dbReference>
<feature type="domain" description="FYVE zinc finger" evidence="6">
    <location>
        <begin position="602"/>
        <end position="671"/>
    </location>
</feature>
<protein>
    <recommendedName>
        <fullName evidence="6">FYVE zinc finger domain-containing protein</fullName>
    </recommendedName>
</protein>
<organism evidence="7 8">
    <name type="scientific">Daucus carota subsp. sativus</name>
    <name type="common">Carrot</name>
    <dbReference type="NCBI Taxonomy" id="79200"/>
    <lineage>
        <taxon>Eukaryota</taxon>
        <taxon>Viridiplantae</taxon>
        <taxon>Streptophyta</taxon>
        <taxon>Embryophyta</taxon>
        <taxon>Tracheophyta</taxon>
        <taxon>Spermatophyta</taxon>
        <taxon>Magnoliopsida</taxon>
        <taxon>eudicotyledons</taxon>
        <taxon>Gunneridae</taxon>
        <taxon>Pentapetalae</taxon>
        <taxon>asterids</taxon>
        <taxon>campanulids</taxon>
        <taxon>Apiales</taxon>
        <taxon>Apiaceae</taxon>
        <taxon>Apioideae</taxon>
        <taxon>Scandiceae</taxon>
        <taxon>Daucinae</taxon>
        <taxon>Daucus</taxon>
        <taxon>Daucus sect. Daucus</taxon>
    </lineage>
</organism>
<dbReference type="SUPFAM" id="SSF57903">
    <property type="entry name" value="FYVE/PHD zinc finger"/>
    <property type="match status" value="1"/>
</dbReference>
<evidence type="ECO:0000313" key="8">
    <source>
        <dbReference type="Proteomes" id="UP000077755"/>
    </source>
</evidence>
<evidence type="ECO:0000256" key="1">
    <source>
        <dbReference type="ARBA" id="ARBA00022723"/>
    </source>
</evidence>
<name>A0AAF0XBN5_DAUCS</name>
<evidence type="ECO:0000256" key="3">
    <source>
        <dbReference type="ARBA" id="ARBA00022771"/>
    </source>
</evidence>
<sequence length="903" mass="98026">MCSVQKLCDFHPAITALKRGSYLLKYGHRGNPKFCPFRLSSAIFHRYPRPEKEYESFSLIYDKGSLDLICKDKDEAEIWFVALNALLSRGNGQVLRRRGSSDSLSSSGSSNLPKGHSQSFISTSSSDIVYEDQENTQALQGFSVNPPRKRLGRALSELLLYDSAAQFSPHREFDEKSFSMQSSQDARNQADTSRLSISSAMSSSGPGSPQEDLDTFGDVFIWGEGISDGLIGGGFRRSSSSTPLKDALSPKVLGSVLALNTKEVSCGSKHAVLVTKHGMIYSWGEGSGGRLGHGVDADVPNPKFISAFNELEIKSVSCGENHTIAITVSGDLYTWGDGIHKFGLLGHGNEFSQWIPKRVRQMEGMHVSVISCGPWHSAIVTETGLLLTFGDGTFGALGHGDRFSTNIPREVEALKGLRVVTVSCGVWHTAAVVEISSDHSNCYGSSSGHLFTWGNGNEGQLGHGDDESKLVPSCVVVLNEINFCQVACGHSITVALTTLGKVYTMGSAKHGQLGSPGSPGKLPICIEGELRSNFIGEIACGSHHVAVLSSNSEVYTWGKGTNGQLGHGDLDDRNIPTLVKALKEKHIKSIICGSNITAVICYHKQVSVADYHMCSSCHAPFNFRRKRHNCYNCGLVFCKACSSKKSLKASLAPDMNKLYRVCEICFSKLNKVVVSTSPVLPPKVTCGNTKASSGETKEQETSLIKTNSVLSKLSSFNSFRRLSNSQCKKSMKQNLNSGLVSPIQNRSFRKESSSTSNSSASLNECSQIVSPSLPSSVVNSLTSSPVSITSSPSHPSSLALNSAALAYPNIIPDDSKKTNYNLSKEIYILREQVEVLTRKSQLLEAELSKKSKLLKEATDVIWDEKARNEMKKIGTHPHRCISRIYVGTSVPKIVIICCLNRFF</sequence>
<keyword evidence="8" id="KW-1185">Reference proteome</keyword>
<evidence type="ECO:0000313" key="7">
    <source>
        <dbReference type="EMBL" id="WOH05306.1"/>
    </source>
</evidence>
<keyword evidence="4" id="KW-0862">Zinc</keyword>
<dbReference type="PANTHER" id="PTHR22870">
    <property type="entry name" value="REGULATOR OF CHROMOSOME CONDENSATION"/>
    <property type="match status" value="1"/>
</dbReference>
<evidence type="ECO:0000256" key="2">
    <source>
        <dbReference type="ARBA" id="ARBA00022737"/>
    </source>
</evidence>
<dbReference type="InterPro" id="IPR011011">
    <property type="entry name" value="Znf_FYVE_PHD"/>
</dbReference>
<evidence type="ECO:0000259" key="6">
    <source>
        <dbReference type="SMART" id="SM00064"/>
    </source>
</evidence>
<dbReference type="PRINTS" id="PR00633">
    <property type="entry name" value="RCCNDNSATION"/>
</dbReference>
<dbReference type="Pfam" id="PF01363">
    <property type="entry name" value="FYVE"/>
    <property type="match status" value="1"/>
</dbReference>
<dbReference type="InterPro" id="IPR000408">
    <property type="entry name" value="Reg_chr_condens"/>
</dbReference>
<dbReference type="AlphaFoldDB" id="A0AAF0XBN5"/>
<dbReference type="Gene3D" id="2.30.29.30">
    <property type="entry name" value="Pleckstrin-homology domain (PH domain)/Phosphotyrosine-binding domain (PTB)"/>
    <property type="match status" value="1"/>
</dbReference>
<feature type="compositionally biased region" description="Low complexity" evidence="5">
    <location>
        <begin position="193"/>
        <end position="208"/>
    </location>
</feature>
<feature type="region of interest" description="Disordered" evidence="5">
    <location>
        <begin position="97"/>
        <end position="120"/>
    </location>
</feature>
<evidence type="ECO:0000256" key="4">
    <source>
        <dbReference type="ARBA" id="ARBA00022833"/>
    </source>
</evidence>
<dbReference type="EMBL" id="CP093348">
    <property type="protein sequence ID" value="WOH05306.1"/>
    <property type="molecule type" value="Genomic_DNA"/>
</dbReference>
<accession>A0AAF0XBN5</accession>
<keyword evidence="3" id="KW-0863">Zinc-finger</keyword>
<dbReference type="GO" id="GO:0008270">
    <property type="term" value="F:zinc ion binding"/>
    <property type="evidence" value="ECO:0007669"/>
    <property type="project" value="UniProtKB-KW"/>
</dbReference>